<dbReference type="PANTHER" id="PTHR28592:SF1">
    <property type="entry name" value="ARMADILLO REPEAT-CONTAINING PROTEIN 1"/>
    <property type="match status" value="1"/>
</dbReference>
<dbReference type="InterPro" id="IPR001810">
    <property type="entry name" value="F-box_dom"/>
</dbReference>
<proteinExistence type="predicted"/>
<dbReference type="PANTHER" id="PTHR28592">
    <property type="entry name" value="ARMADILLO REPEAT-CONTAINING PROTEIN 1"/>
    <property type="match status" value="1"/>
</dbReference>
<dbReference type="PROSITE" id="PS50181">
    <property type="entry name" value="FBOX"/>
    <property type="match status" value="1"/>
</dbReference>
<dbReference type="Pfam" id="PF12937">
    <property type="entry name" value="F-box-like"/>
    <property type="match status" value="1"/>
</dbReference>
<name>A0A1I8HRC4_9PLAT</name>
<sequence length="739" mass="80238">DASALGSLKSLADRPETRQSVAKDASLLGGLVLLLSNERRDIATAAMDILLTLGRDDSCRPLLRACPGVESQARELLAKARHSSDAYLAKQAQRLCQCLRRPKTSVAAAGGPGLDSRLAVLQLDGMDPDADVEACRRALVSIRGVISVTFSLPCCRVFLRLHRSLALATVAEALTVACPHLSVRLVVRRRQRPFGNNDDDSAGGITETLCEVPQSQQQRAAGPAYLLNDSQLLVNSPDDSASERAPKLPSPGDARRRASWFARAADFLHTSLYCRESRAPNSRNARRCGDLRHNALLRARLSSPVALPSEELLHRVFLNLDQASLARCRQVCRQWNNVASSVALWRRVRLSGHRLETPLWPALLASGRLVSLELVELQGWHRLADSLSQAPCLMRLLVNFDDRVSDLEFGDDFLSRLAVCDQLRCLCIGGRVLLTDTGLADTVRQFPCLETLFLGATACPGWEGVSLAGRADAIDLRRLTERPAEYPAGQLTRVVLSGLPSVTAEGILAALRLTAVVDSADCADADDFNNDFGDDYNHQFVAVGFDVDMEMAPGRLARPAPRLAWLPLRELGIRARHPINGATGLAPAIARAAPKLNRLDLDWGRAPSKADLAALAEFAPPQLASLAISFRDLFEPSLTSLLAACPRLRRLCARDLPRLGDLSADLSGLAMLPQLTELCLHFSYGAFSADRLVTCLAGCHRLACLSLFAQEFGPAGRAGRPLDGLSRLLPKLGRLRQLT</sequence>
<keyword evidence="2" id="KW-1185">Reference proteome</keyword>
<dbReference type="InterPro" id="IPR032675">
    <property type="entry name" value="LRR_dom_sf"/>
</dbReference>
<evidence type="ECO:0000313" key="3">
    <source>
        <dbReference type="WBParaSite" id="maker-uti_cns_0007434-snap-gene-0.8-mRNA-1"/>
    </source>
</evidence>
<reference evidence="3" key="1">
    <citation type="submission" date="2016-11" db="UniProtKB">
        <authorList>
            <consortium name="WormBaseParasite"/>
        </authorList>
    </citation>
    <scope>IDENTIFICATION</scope>
</reference>
<evidence type="ECO:0000313" key="2">
    <source>
        <dbReference type="Proteomes" id="UP000095280"/>
    </source>
</evidence>
<organism evidence="2 3">
    <name type="scientific">Macrostomum lignano</name>
    <dbReference type="NCBI Taxonomy" id="282301"/>
    <lineage>
        <taxon>Eukaryota</taxon>
        <taxon>Metazoa</taxon>
        <taxon>Spiralia</taxon>
        <taxon>Lophotrochozoa</taxon>
        <taxon>Platyhelminthes</taxon>
        <taxon>Rhabditophora</taxon>
        <taxon>Macrostomorpha</taxon>
        <taxon>Macrostomida</taxon>
        <taxon>Macrostomidae</taxon>
        <taxon>Macrostomum</taxon>
    </lineage>
</organism>
<dbReference type="Proteomes" id="UP000095280">
    <property type="component" value="Unplaced"/>
</dbReference>
<dbReference type="WBParaSite" id="maker-uti_cns_0007434-snap-gene-0.8-mRNA-1">
    <property type="protein sequence ID" value="maker-uti_cns_0007434-snap-gene-0.8-mRNA-1"/>
    <property type="gene ID" value="maker-uti_cns_0007434-snap-gene-0.8"/>
</dbReference>
<protein>
    <submittedName>
        <fullName evidence="3">F-box domain-containing protein</fullName>
    </submittedName>
</protein>
<dbReference type="SUPFAM" id="SSF81383">
    <property type="entry name" value="F-box domain"/>
    <property type="match status" value="1"/>
</dbReference>
<dbReference type="SUPFAM" id="SSF52047">
    <property type="entry name" value="RNI-like"/>
    <property type="match status" value="1"/>
</dbReference>
<accession>A0A1I8HRC4</accession>
<dbReference type="AlphaFoldDB" id="A0A1I8HRC4"/>
<feature type="domain" description="F-box" evidence="1">
    <location>
        <begin position="302"/>
        <end position="348"/>
    </location>
</feature>
<dbReference type="InterPro" id="IPR036047">
    <property type="entry name" value="F-box-like_dom_sf"/>
</dbReference>
<dbReference type="SMART" id="SM00256">
    <property type="entry name" value="FBOX"/>
    <property type="match status" value="1"/>
</dbReference>
<evidence type="ECO:0000259" key="1">
    <source>
        <dbReference type="PROSITE" id="PS50181"/>
    </source>
</evidence>
<dbReference type="Gene3D" id="3.80.10.10">
    <property type="entry name" value="Ribonuclease Inhibitor"/>
    <property type="match status" value="2"/>
</dbReference>